<proteinExistence type="predicted"/>
<feature type="compositionally biased region" description="Basic residues" evidence="1">
    <location>
        <begin position="75"/>
        <end position="90"/>
    </location>
</feature>
<reference evidence="2 3" key="1">
    <citation type="submission" date="2014-03" db="EMBL/GenBank/DDBJ databases">
        <title>Draft genome of the hookworm Oesophagostomum dentatum.</title>
        <authorList>
            <person name="Mitreva M."/>
        </authorList>
    </citation>
    <scope>NUCLEOTIDE SEQUENCE [LARGE SCALE GENOMIC DNA]</scope>
    <source>
        <strain evidence="2 3">OD-Hann</strain>
    </source>
</reference>
<evidence type="ECO:0000313" key="3">
    <source>
        <dbReference type="Proteomes" id="UP000053660"/>
    </source>
</evidence>
<sequence length="90" mass="10714">MGKNEKSEHRDEDKSVNDKMKGSEDKSTWESGSAEKADKKPIRYKKSKKYWRYRATGRQKTPPDAAWVQDDRQLRNRSKSRIKQRSKKKN</sequence>
<keyword evidence="3" id="KW-1185">Reference proteome</keyword>
<dbReference type="AlphaFoldDB" id="A0A0B1RYJ4"/>
<feature type="compositionally biased region" description="Basic and acidic residues" evidence="1">
    <location>
        <begin position="1"/>
        <end position="41"/>
    </location>
</feature>
<evidence type="ECO:0000313" key="2">
    <source>
        <dbReference type="EMBL" id="KHJ76292.1"/>
    </source>
</evidence>
<feature type="compositionally biased region" description="Basic residues" evidence="1">
    <location>
        <begin position="42"/>
        <end position="57"/>
    </location>
</feature>
<dbReference type="Proteomes" id="UP000053660">
    <property type="component" value="Unassembled WGS sequence"/>
</dbReference>
<feature type="region of interest" description="Disordered" evidence="1">
    <location>
        <begin position="1"/>
        <end position="90"/>
    </location>
</feature>
<dbReference type="EMBL" id="KN611900">
    <property type="protein sequence ID" value="KHJ76292.1"/>
    <property type="molecule type" value="Genomic_DNA"/>
</dbReference>
<name>A0A0B1RYJ4_OESDE</name>
<evidence type="ECO:0000256" key="1">
    <source>
        <dbReference type="SAM" id="MobiDB-lite"/>
    </source>
</evidence>
<organism evidence="2 3">
    <name type="scientific">Oesophagostomum dentatum</name>
    <name type="common">Nodular worm</name>
    <dbReference type="NCBI Taxonomy" id="61180"/>
    <lineage>
        <taxon>Eukaryota</taxon>
        <taxon>Metazoa</taxon>
        <taxon>Ecdysozoa</taxon>
        <taxon>Nematoda</taxon>
        <taxon>Chromadorea</taxon>
        <taxon>Rhabditida</taxon>
        <taxon>Rhabditina</taxon>
        <taxon>Rhabditomorpha</taxon>
        <taxon>Strongyloidea</taxon>
        <taxon>Strongylidae</taxon>
        <taxon>Oesophagostomum</taxon>
    </lineage>
</organism>
<gene>
    <name evidence="2" type="ORF">OESDEN_24088</name>
</gene>
<protein>
    <submittedName>
        <fullName evidence="2">Uncharacterized protein</fullName>
    </submittedName>
</protein>
<accession>A0A0B1RYJ4</accession>